<name>A0A699LFP3_TANCI</name>
<feature type="signal peptide" evidence="2">
    <location>
        <begin position="1"/>
        <end position="22"/>
    </location>
</feature>
<accession>A0A699LFP3</accession>
<reference evidence="3" key="1">
    <citation type="journal article" date="2019" name="Sci. Rep.">
        <title>Draft genome of Tanacetum cinerariifolium, the natural source of mosquito coil.</title>
        <authorList>
            <person name="Yamashiro T."/>
            <person name="Shiraishi A."/>
            <person name="Satake H."/>
            <person name="Nakayama K."/>
        </authorList>
    </citation>
    <scope>NUCLEOTIDE SEQUENCE</scope>
</reference>
<organism evidence="3">
    <name type="scientific">Tanacetum cinerariifolium</name>
    <name type="common">Dalmatian daisy</name>
    <name type="synonym">Chrysanthemum cinerariifolium</name>
    <dbReference type="NCBI Taxonomy" id="118510"/>
    <lineage>
        <taxon>Eukaryota</taxon>
        <taxon>Viridiplantae</taxon>
        <taxon>Streptophyta</taxon>
        <taxon>Embryophyta</taxon>
        <taxon>Tracheophyta</taxon>
        <taxon>Spermatophyta</taxon>
        <taxon>Magnoliopsida</taxon>
        <taxon>eudicotyledons</taxon>
        <taxon>Gunneridae</taxon>
        <taxon>Pentapetalae</taxon>
        <taxon>asterids</taxon>
        <taxon>campanulids</taxon>
        <taxon>Asterales</taxon>
        <taxon>Asteraceae</taxon>
        <taxon>Asteroideae</taxon>
        <taxon>Anthemideae</taxon>
        <taxon>Anthemidinae</taxon>
        <taxon>Tanacetum</taxon>
    </lineage>
</organism>
<dbReference type="EMBL" id="BKCJ010602158">
    <property type="protein sequence ID" value="GFB32426.1"/>
    <property type="molecule type" value="Genomic_DNA"/>
</dbReference>
<feature type="region of interest" description="Disordered" evidence="1">
    <location>
        <begin position="27"/>
        <end position="49"/>
    </location>
</feature>
<feature type="chain" id="PRO_5025563982" description="Glycine-rich protein 5-like" evidence="2">
    <location>
        <begin position="23"/>
        <end position="131"/>
    </location>
</feature>
<evidence type="ECO:0000256" key="1">
    <source>
        <dbReference type="SAM" id="MobiDB-lite"/>
    </source>
</evidence>
<dbReference type="PANTHER" id="PTHR34463">
    <property type="entry name" value="GLYCINE-RICH PROTEIN"/>
    <property type="match status" value="1"/>
</dbReference>
<dbReference type="AlphaFoldDB" id="A0A699LFP3"/>
<evidence type="ECO:0008006" key="4">
    <source>
        <dbReference type="Google" id="ProtNLM"/>
    </source>
</evidence>
<evidence type="ECO:0000313" key="3">
    <source>
        <dbReference type="EMBL" id="GFB32426.1"/>
    </source>
</evidence>
<sequence length="131" mass="11885">MVMKMFLAVCVCALVLLAQTNARNIPSGGDENSVTISDKTDHATAPSGGANVKDEKNFIAYGGVGGFAGVGGVAGVLPALGGAGGVGGLGGLGGASGLPVPGVGGLGGASGIGGGVGAVKGGGIGGGIIVP</sequence>
<feature type="compositionally biased region" description="Polar residues" evidence="1">
    <location>
        <begin position="27"/>
        <end position="37"/>
    </location>
</feature>
<dbReference type="PANTHER" id="PTHR34463:SF12">
    <property type="entry name" value="GLYCINE-RICH PROTEIN"/>
    <property type="match status" value="1"/>
</dbReference>
<evidence type="ECO:0000256" key="2">
    <source>
        <dbReference type="SAM" id="SignalP"/>
    </source>
</evidence>
<protein>
    <recommendedName>
        <fullName evidence="4">Glycine-rich protein 5-like</fullName>
    </recommendedName>
</protein>
<comment type="caution">
    <text evidence="3">The sequence shown here is derived from an EMBL/GenBank/DDBJ whole genome shotgun (WGS) entry which is preliminary data.</text>
</comment>
<keyword evidence="2" id="KW-0732">Signal</keyword>
<proteinExistence type="predicted"/>
<gene>
    <name evidence="3" type="ORF">Tci_704397</name>
</gene>